<dbReference type="AlphaFoldDB" id="A0A8C5B0A3"/>
<evidence type="ECO:0000313" key="3">
    <source>
        <dbReference type="Proteomes" id="UP000694546"/>
    </source>
</evidence>
<dbReference type="OMA" id="QCEKYPR"/>
<proteinExistence type="predicted"/>
<dbReference type="GeneTree" id="ENSGT00390000011985"/>
<evidence type="ECO:0000256" key="1">
    <source>
        <dbReference type="SAM" id="MobiDB-lite"/>
    </source>
</evidence>
<name>A0A8C5B0A3_GADMO</name>
<feature type="compositionally biased region" description="Basic and acidic residues" evidence="1">
    <location>
        <begin position="75"/>
        <end position="91"/>
    </location>
</feature>
<evidence type="ECO:0000313" key="2">
    <source>
        <dbReference type="Ensembl" id="ENSGMOP00000039409.1"/>
    </source>
</evidence>
<dbReference type="PANTHER" id="PTHR14362:SF2">
    <property type="entry name" value="COILED-COIL DOMAIN-CONTAINING PROTEIN 81"/>
    <property type="match status" value="1"/>
</dbReference>
<sequence length="474" mass="53786">MKFNRDFVRTLDSTGRLLLALSNRPGSSVSLMSARLSPAGSTKLPSVVSPQRGTPSGAGDGHRPLPAPDSTDTAGPRDPRPSRPDPAEKSGVHGVHLSWGPKNSDYPPQAAKKSSVSFSPPEGVVTEEAPHRETRCTGHTRAGQELCYLCMQRSQRNVPLYLREARRAEEVEQEVLLLLKGQQEEELYLQGEQAHLGQQRAFSEQVAAFNLGASKTLKEQRAQKPQFHGSYLFTERPLTAALQGARGWGHLEGLRDQLLSQRSRGRRAQQERLLLERVDQAQLAQEVALQRKQQLLQKQQRVDHYRRALDLQVEHGRGPQCTQDRQPISTGIGRWESEATANENRERAQKVSQEQLMAATQKRKEDASRRRTQQQTEKEMLSLNRKELILDRLRCFEASKDMRASLEDTWRDSARLKLRREEEEKSFRRSGGTLLLDQGDQHRRCHQCKRKPGNQGQSNIWRESCYTSGSRIMM</sequence>
<dbReference type="Proteomes" id="UP000694546">
    <property type="component" value="Chromosome 14"/>
</dbReference>
<accession>A0A8C5B0A3</accession>
<protein>
    <submittedName>
        <fullName evidence="2">Uncharacterized protein</fullName>
    </submittedName>
</protein>
<reference evidence="2" key="1">
    <citation type="submission" date="2025-08" db="UniProtKB">
        <authorList>
            <consortium name="Ensembl"/>
        </authorList>
    </citation>
    <scope>IDENTIFICATION</scope>
</reference>
<dbReference type="Ensembl" id="ENSGMOT00000028403.1">
    <property type="protein sequence ID" value="ENSGMOP00000039409.1"/>
    <property type="gene ID" value="ENSGMOG00000022770.1"/>
</dbReference>
<feature type="region of interest" description="Disordered" evidence="1">
    <location>
        <begin position="340"/>
        <end position="379"/>
    </location>
</feature>
<feature type="region of interest" description="Disordered" evidence="1">
    <location>
        <begin position="35"/>
        <end position="134"/>
    </location>
</feature>
<organism evidence="2 3">
    <name type="scientific">Gadus morhua</name>
    <name type="common">Atlantic cod</name>
    <dbReference type="NCBI Taxonomy" id="8049"/>
    <lineage>
        <taxon>Eukaryota</taxon>
        <taxon>Metazoa</taxon>
        <taxon>Chordata</taxon>
        <taxon>Craniata</taxon>
        <taxon>Vertebrata</taxon>
        <taxon>Euteleostomi</taxon>
        <taxon>Actinopterygii</taxon>
        <taxon>Neopterygii</taxon>
        <taxon>Teleostei</taxon>
        <taxon>Neoteleostei</taxon>
        <taxon>Acanthomorphata</taxon>
        <taxon>Zeiogadaria</taxon>
        <taxon>Gadariae</taxon>
        <taxon>Gadiformes</taxon>
        <taxon>Gadoidei</taxon>
        <taxon>Gadidae</taxon>
        <taxon>Gadus</taxon>
    </lineage>
</organism>
<feature type="compositionally biased region" description="Polar residues" evidence="1">
    <location>
        <begin position="39"/>
        <end position="54"/>
    </location>
</feature>
<dbReference type="InterPro" id="IPR026295">
    <property type="entry name" value="CCD81"/>
</dbReference>
<keyword evidence="3" id="KW-1185">Reference proteome</keyword>
<dbReference type="PANTHER" id="PTHR14362">
    <property type="entry name" value="COILED-COIL DOMAIN-CONTAINING PROTEIN 81"/>
    <property type="match status" value="1"/>
</dbReference>
<dbReference type="GO" id="GO:0005815">
    <property type="term" value="C:microtubule organizing center"/>
    <property type="evidence" value="ECO:0007669"/>
    <property type="project" value="TreeGrafter"/>
</dbReference>
<reference evidence="2" key="2">
    <citation type="submission" date="2025-09" db="UniProtKB">
        <authorList>
            <consortium name="Ensembl"/>
        </authorList>
    </citation>
    <scope>IDENTIFICATION</scope>
</reference>